<evidence type="ECO:0000256" key="1">
    <source>
        <dbReference type="ARBA" id="ARBA00005495"/>
    </source>
</evidence>
<dbReference type="RefSeq" id="WP_089730916.1">
    <property type="nucleotide sequence ID" value="NZ_FNGI01000018.1"/>
</dbReference>
<dbReference type="STRING" id="119000.SAMN05661010_03872"/>
<keyword evidence="4" id="KW-0456">Lyase</keyword>
<evidence type="ECO:0000313" key="6">
    <source>
        <dbReference type="EMBL" id="SDM29650.1"/>
    </source>
</evidence>
<keyword evidence="7" id="KW-1185">Reference proteome</keyword>
<evidence type="ECO:0000313" key="7">
    <source>
        <dbReference type="Proteomes" id="UP000198654"/>
    </source>
</evidence>
<dbReference type="PROSITE" id="PS51891">
    <property type="entry name" value="CENP_V_GFA"/>
    <property type="match status" value="1"/>
</dbReference>
<dbReference type="AlphaFoldDB" id="A0A1G9S2Y9"/>
<accession>A0A1G9S2Y9</accession>
<dbReference type="OrthoDB" id="9786619at2"/>
<evidence type="ECO:0000256" key="4">
    <source>
        <dbReference type="ARBA" id="ARBA00023239"/>
    </source>
</evidence>
<evidence type="ECO:0000256" key="2">
    <source>
        <dbReference type="ARBA" id="ARBA00022723"/>
    </source>
</evidence>
<evidence type="ECO:0000256" key="3">
    <source>
        <dbReference type="ARBA" id="ARBA00022833"/>
    </source>
</evidence>
<dbReference type="SUPFAM" id="SSF51316">
    <property type="entry name" value="Mss4-like"/>
    <property type="match status" value="1"/>
</dbReference>
<feature type="domain" description="CENP-V/GFA" evidence="5">
    <location>
        <begin position="7"/>
        <end position="115"/>
    </location>
</feature>
<evidence type="ECO:0000259" key="5">
    <source>
        <dbReference type="PROSITE" id="PS51891"/>
    </source>
</evidence>
<dbReference type="PANTHER" id="PTHR33337:SF40">
    <property type="entry name" value="CENP-V_GFA DOMAIN-CONTAINING PROTEIN-RELATED"/>
    <property type="match status" value="1"/>
</dbReference>
<dbReference type="GO" id="GO:0016846">
    <property type="term" value="F:carbon-sulfur lyase activity"/>
    <property type="evidence" value="ECO:0007669"/>
    <property type="project" value="InterPro"/>
</dbReference>
<proteinExistence type="inferred from homology"/>
<keyword evidence="3" id="KW-0862">Zinc</keyword>
<sequence length="145" mass="15769">MNNSDTYQGSCFCTAVQFTVTGEPDAMGYCHCADCRHWSAGPINGFTLWAPGAVEITQGADNIGSYNKTPKSLRKWCRTCGGHVFTEHPSWNLIDVYAATIPAFPFKPSVHVHYQESVLAINDGLPKLKDLPKEMGGSGDTIQDG</sequence>
<reference evidence="6 7" key="1">
    <citation type="submission" date="2016-10" db="EMBL/GenBank/DDBJ databases">
        <authorList>
            <person name="de Groot N.N."/>
        </authorList>
    </citation>
    <scope>NUCLEOTIDE SEQUENCE [LARGE SCALE GENOMIC DNA]</scope>
    <source>
        <strain evidence="6 7">DSM 14789</strain>
    </source>
</reference>
<dbReference type="EMBL" id="FNGI01000018">
    <property type="protein sequence ID" value="SDM29650.1"/>
    <property type="molecule type" value="Genomic_DNA"/>
</dbReference>
<dbReference type="GO" id="GO:0046872">
    <property type="term" value="F:metal ion binding"/>
    <property type="evidence" value="ECO:0007669"/>
    <property type="project" value="UniProtKB-KW"/>
</dbReference>
<protein>
    <submittedName>
        <fullName evidence="6">Uncharacterized conserved protein</fullName>
    </submittedName>
</protein>
<dbReference type="Proteomes" id="UP000198654">
    <property type="component" value="Unassembled WGS sequence"/>
</dbReference>
<gene>
    <name evidence="6" type="ORF">SAMN05661010_03872</name>
</gene>
<dbReference type="Gene3D" id="3.90.1590.10">
    <property type="entry name" value="glutathione-dependent formaldehyde- activating enzyme (gfa)"/>
    <property type="match status" value="1"/>
</dbReference>
<organism evidence="6 7">
    <name type="scientific">Modicisalibacter muralis</name>
    <dbReference type="NCBI Taxonomy" id="119000"/>
    <lineage>
        <taxon>Bacteria</taxon>
        <taxon>Pseudomonadati</taxon>
        <taxon>Pseudomonadota</taxon>
        <taxon>Gammaproteobacteria</taxon>
        <taxon>Oceanospirillales</taxon>
        <taxon>Halomonadaceae</taxon>
        <taxon>Modicisalibacter</taxon>
    </lineage>
</organism>
<dbReference type="Pfam" id="PF04828">
    <property type="entry name" value="GFA"/>
    <property type="match status" value="1"/>
</dbReference>
<keyword evidence="2" id="KW-0479">Metal-binding</keyword>
<dbReference type="InterPro" id="IPR011057">
    <property type="entry name" value="Mss4-like_sf"/>
</dbReference>
<dbReference type="InterPro" id="IPR006913">
    <property type="entry name" value="CENP-V/GFA"/>
</dbReference>
<dbReference type="PANTHER" id="PTHR33337">
    <property type="entry name" value="GFA DOMAIN-CONTAINING PROTEIN"/>
    <property type="match status" value="1"/>
</dbReference>
<name>A0A1G9S2Y9_9GAMM</name>
<comment type="similarity">
    <text evidence="1">Belongs to the Gfa family.</text>
</comment>